<comment type="caution">
    <text evidence="2">The sequence shown here is derived from an EMBL/GenBank/DDBJ whole genome shotgun (WGS) entry which is preliminary data.</text>
</comment>
<proteinExistence type="predicted"/>
<keyword evidence="1" id="KW-1133">Transmembrane helix</keyword>
<dbReference type="EMBL" id="JBHUIO010000005">
    <property type="protein sequence ID" value="MFD2169456.1"/>
    <property type="molecule type" value="Genomic_DNA"/>
</dbReference>
<protein>
    <submittedName>
        <fullName evidence="2">ADP-heptose synthase</fullName>
    </submittedName>
</protein>
<feature type="transmembrane region" description="Helical" evidence="1">
    <location>
        <begin position="206"/>
        <end position="226"/>
    </location>
</feature>
<keyword evidence="1" id="KW-0812">Transmembrane</keyword>
<reference evidence="3" key="1">
    <citation type="journal article" date="2019" name="Int. J. Syst. Evol. Microbiol.">
        <title>The Global Catalogue of Microorganisms (GCM) 10K type strain sequencing project: providing services to taxonomists for standard genome sequencing and annotation.</title>
        <authorList>
            <consortium name="The Broad Institute Genomics Platform"/>
            <consortium name="The Broad Institute Genome Sequencing Center for Infectious Disease"/>
            <person name="Wu L."/>
            <person name="Ma J."/>
        </authorList>
    </citation>
    <scope>NUCLEOTIDE SEQUENCE [LARGE SCALE GENOMIC DNA]</scope>
    <source>
        <strain evidence="3">CGMCC 1.13574</strain>
    </source>
</reference>
<evidence type="ECO:0000256" key="1">
    <source>
        <dbReference type="SAM" id="Phobius"/>
    </source>
</evidence>
<dbReference type="RefSeq" id="WP_386044622.1">
    <property type="nucleotide sequence ID" value="NZ_JBHUIO010000005.1"/>
</dbReference>
<keyword evidence="3" id="KW-1185">Reference proteome</keyword>
<keyword evidence="1" id="KW-0472">Membrane</keyword>
<accession>A0ABW4ZVJ2</accession>
<evidence type="ECO:0000313" key="3">
    <source>
        <dbReference type="Proteomes" id="UP001597343"/>
    </source>
</evidence>
<organism evidence="2 3">
    <name type="scientific">Tumebacillus lipolyticus</name>
    <dbReference type="NCBI Taxonomy" id="1280370"/>
    <lineage>
        <taxon>Bacteria</taxon>
        <taxon>Bacillati</taxon>
        <taxon>Bacillota</taxon>
        <taxon>Bacilli</taxon>
        <taxon>Bacillales</taxon>
        <taxon>Alicyclobacillaceae</taxon>
        <taxon>Tumebacillus</taxon>
    </lineage>
</organism>
<gene>
    <name evidence="2" type="ORF">ACFSOY_05560</name>
</gene>
<sequence length="227" mass="25874">MQRFVVEPILFAMFGELLFPNEPIEYIIPYSTVMELYELRDSEEIIHDPAENERVKANVEKLILFFEQPFVAKKLDKSLRVPWQRSRPILYSENVTFTVVNALDNAEFGEGFDPVETELILLARRDSLPLITDQLQLQQRIVEARIGITVIDVADFGFLVDEPPFEELADEHDLALVNTPIHSLEAQEGALSPAEERAVSQKGNKLLPWVLGSFALILLAFIFTLFS</sequence>
<evidence type="ECO:0000313" key="2">
    <source>
        <dbReference type="EMBL" id="MFD2169456.1"/>
    </source>
</evidence>
<dbReference type="Proteomes" id="UP001597343">
    <property type="component" value="Unassembled WGS sequence"/>
</dbReference>
<name>A0ABW4ZVJ2_9BACL</name>